<keyword evidence="8" id="KW-0862">Zinc</keyword>
<name>A0AA36MS61_9DINO</name>
<keyword evidence="8" id="KW-0863">Zinc-finger</keyword>
<dbReference type="SUPFAM" id="SSF52540">
    <property type="entry name" value="P-loop containing nucleoside triphosphate hydrolases"/>
    <property type="match status" value="1"/>
</dbReference>
<dbReference type="EC" id="2.7.10.2" evidence="1"/>
<dbReference type="InterPro" id="IPR002035">
    <property type="entry name" value="VWF_A"/>
</dbReference>
<evidence type="ECO:0000256" key="9">
    <source>
        <dbReference type="SAM" id="MobiDB-lite"/>
    </source>
</evidence>
<evidence type="ECO:0000313" key="11">
    <source>
        <dbReference type="EMBL" id="CAJ1378105.1"/>
    </source>
</evidence>
<dbReference type="InterPro" id="IPR015894">
    <property type="entry name" value="Guanylate-bd_N"/>
</dbReference>
<dbReference type="SUPFAM" id="SSF57850">
    <property type="entry name" value="RING/U-box"/>
    <property type="match status" value="1"/>
</dbReference>
<keyword evidence="8" id="KW-0479">Metal-binding</keyword>
<dbReference type="Pfam" id="PF13519">
    <property type="entry name" value="VWA_2"/>
    <property type="match status" value="1"/>
</dbReference>
<keyword evidence="2" id="KW-0728">SH3 domain</keyword>
<gene>
    <name evidence="11" type="ORF">EVOR1521_LOCUS6737</name>
</gene>
<accession>A0AA36MS61</accession>
<dbReference type="PROSITE" id="PS50089">
    <property type="entry name" value="ZF_RING_2"/>
    <property type="match status" value="1"/>
</dbReference>
<keyword evidence="6" id="KW-0067">ATP-binding</keyword>
<dbReference type="Pfam" id="PF22931">
    <property type="entry name" value="SAM_TNK"/>
    <property type="match status" value="1"/>
</dbReference>
<dbReference type="Proteomes" id="UP001178507">
    <property type="component" value="Unassembled WGS sequence"/>
</dbReference>
<evidence type="ECO:0000313" key="12">
    <source>
        <dbReference type="Proteomes" id="UP001178507"/>
    </source>
</evidence>
<evidence type="ECO:0000256" key="1">
    <source>
        <dbReference type="ARBA" id="ARBA00011903"/>
    </source>
</evidence>
<keyword evidence="3" id="KW-0808">Transferase</keyword>
<dbReference type="InterPro" id="IPR036465">
    <property type="entry name" value="vWFA_dom_sf"/>
</dbReference>
<dbReference type="Pfam" id="PF13639">
    <property type="entry name" value="zf-RING_2"/>
    <property type="match status" value="1"/>
</dbReference>
<reference evidence="11" key="1">
    <citation type="submission" date="2023-08" db="EMBL/GenBank/DDBJ databases">
        <authorList>
            <person name="Chen Y."/>
            <person name="Shah S."/>
            <person name="Dougan E. K."/>
            <person name="Thang M."/>
            <person name="Chan C."/>
        </authorList>
    </citation>
    <scope>NUCLEOTIDE SEQUENCE</scope>
</reference>
<dbReference type="GO" id="GO:0008270">
    <property type="term" value="F:zinc ion binding"/>
    <property type="evidence" value="ECO:0007669"/>
    <property type="project" value="UniProtKB-KW"/>
</dbReference>
<dbReference type="PANTHER" id="PTHR22796">
    <property type="entry name" value="URG4-RELATED"/>
    <property type="match status" value="1"/>
</dbReference>
<dbReference type="SUPFAM" id="SSF53300">
    <property type="entry name" value="vWA-like"/>
    <property type="match status" value="1"/>
</dbReference>
<sequence length="2438" mass="271153">MASKRIFQTDFKRSFLINLFSAKEAAKMRGLGAADRQIAGERQPFRLPGAWVDFMLSLAAVARDGPVSSLSLAMEGVEAFLKDAGLSDFLQALSDLGVRSLEDLKELEPDDLEEIGMKKLQKRRLARTLGASERDAEPPEKRPRLEKPVARPGFASRQPTQEPRSEVVDDPAEGKDGTDANVNKVELNADILEQLNSLGQEEAADVIMSDGDLDSDFEIIGNDGDGVAQLIGLQTDLQDDMHVAKLVTSLEGVVALCKMLGDGGACAAPKLKVSFEKLEKAGKLPIVGVLGEQPAIRGFLESLQVAPQAMAVLKSVGLYALHHHQRLLLIVWPAPAGFQDAAYRRPMVSFVHFLLQLTSDIIWLVGEKDLQAVQTRRDAVRSVTSRNLDIQIGMRAASEDDCTLGSRFRLSIPSAVNAQEVRICSSRHRASLSMLRVQAAGQHEVPFQRSDTITNFFREVKDTHAVHFHPELQLEHCGQFLQMVSPPNFDQIQGEHQEKARLLATQRREQEQAIEESESQKREELYYMLREAARAEVLNKFTTEFFVLMSETECVVCLRRLDADSVRLRCDASHILHRQCLARHLETMPHCPICRKGVAGDITGSVLDLVDREAVSRLSRQFPAQQDHPLVGSWKCSDKKDNFVILEEGGHLILKFRNQTGRITAGTGMGRDFWYANMEMPNSVSVGTIRIKHSGDENLSFWWRSSGSLHKDWGVARTACKDPLLARLCDAAVEGIMKRTRAMFTRLKLMYTFAEVAHAKDWLKAAKLDLADTEREMLLQSLEDDKGVFNKWYEKLVPSASPSFTSKVFAIVASTGSNAPKELSMQDVTRLLQKKLESGSAKDEQYIRAIHSCRDDLNSCLEKRLREMADFMFRHHTSISFTHKKQSLRADFVIREQALSRELQFAYSKAMQALAPEKALKMTLAKMTQRLSGTFVFEGRMEVIGEPELYCGMHNLKVEKEHFEHAVAAGKDLRVELERLTPSDLRFGTKRPEGVLQAGCLGKDRAFAVCYSDRGKSVKFTSHSKLNRQELLHVKRDVDAIAFSEQLRMLAVYSPESRQAGIYAWDEQFGRHHDYCAPIPLDNHLPDAELVQMHFLPATKQLCFVFRCNTVRIFELVPKCMRPRGFSITPNVKSFVDSVGTALLALHKDSDAETTWKMDIFLPADGRKIKTLTLPLTGCVAPPCVDIVRLYGADFLVAVDPAIRELHGWHFKLQTAEQICSMEQLGSAEADVQPGLPLTTPLDMLSQVLSKFTSQPALSGMNPAPQTTRLTVLGAQAFDDAAPTAEVGSYISKLLAKLKQDTQKPSLESLHIETTFLPMACADPMWAVDVVAGMTATDLSLTQFVRSMICMVPMQIARAENESFIILKDGLREDVSDFSHVNELAGFISFGLYELILESNENPVVVISSMGKQSTGKSYMLNHLAGSCFDTAGGRCTDGVWMTLRELPDVTYILLDFEGLGSFERSAQEDMLLSVFNAAISHVSLFRTENRLDCDTANIFSRMQQGAKLIQGDEELFNGMFQIVVKDVVSDAKEVAQEFKQKIQHIVARDKEDNFFLRLYKGRVGILPFPALGRLEFYREFASLTEKVQAAQASGRCFESGRQFLRNTKLLMSKIAMKDWTPTDQNKIKMLLSGLSECMGPAVAAGCMALTEDGATPLLHLRSNKTFVTPDASMDAEPEFVSSVLSTLPDEGLLLSIVVEENGSWDIRVTREIMADLESKVNAVRSCSADELSRALHALAARRQQRIVAWLESNLEHIANEGDAQRLMMQTKTLLARLLQRLRLCGMDCGQCRLPCALPWDHDLPHDCGTDHRCHAFCHYCQESGRAAACQQSAGHAENHDCGDASHTCGQECSLSLLGNCGGRCVLKPGHSEDHLCGSLRHHCGKPCGLSTCSNTCVLPFDLMHEQCECHVIVCPNKCSFPNCSFMCSVSDHFHADGRADCMCDQPHQCPHECQSTGICEIYSELVVKKQKFTGKHDTFDYDAIETEQNGVRKTCCKVIPAKSREHEGEHIHSTTENLVHYCDEKCPTCGYYCTLPWGHSGDHDTRHGNMRRTYFVSDQEVFTLGSRKYAPAESGVAEMCNMYCHRAGRGHTHVKLCADYSQGRDECCISAMPGRRHSSRRYKPNPDEPKDEFTHAAFWESISFRDPCSNEDIDLFGKCNHFCPHESHLKDGEQPSFCTLPLWHAALTNEEGKFHVVQHGGIVSPDGHHFACSHRTGLPVHTIILLDKSTSMNAGDARPQVWPWRKLHPNRLGCALAAVQSFVEKRRYGSEQDLVSVIAFDVQAYNGPTAVPILQFDSTDQWLQRLRPSGGTSFAQAVNAISPCIQQTPAGHRCLVLFLSDGWDRYPRAELSNLFANAQTHADGEPLCFHTLQFPAGQESGKAVLEEMAAAARQAAQHEDFAARSSYMASVDGISLQEAFVGIAASLSAPAGGLISG</sequence>
<keyword evidence="7" id="KW-0829">Tyrosine-protein kinase</keyword>
<dbReference type="Pfam" id="PF02263">
    <property type="entry name" value="GBP"/>
    <property type="match status" value="1"/>
</dbReference>
<evidence type="ECO:0000256" key="6">
    <source>
        <dbReference type="ARBA" id="ARBA00022840"/>
    </source>
</evidence>
<comment type="caution">
    <text evidence="11">The sequence shown here is derived from an EMBL/GenBank/DDBJ whole genome shotgun (WGS) entry which is preliminary data.</text>
</comment>
<dbReference type="GO" id="GO:0005524">
    <property type="term" value="F:ATP binding"/>
    <property type="evidence" value="ECO:0007669"/>
    <property type="project" value="UniProtKB-KW"/>
</dbReference>
<dbReference type="Gene3D" id="3.40.50.410">
    <property type="entry name" value="von Willebrand factor, type A domain"/>
    <property type="match status" value="1"/>
</dbReference>
<keyword evidence="4" id="KW-0547">Nucleotide-binding</keyword>
<feature type="compositionally biased region" description="Basic and acidic residues" evidence="9">
    <location>
        <begin position="163"/>
        <end position="178"/>
    </location>
</feature>
<keyword evidence="5" id="KW-0418">Kinase</keyword>
<proteinExistence type="predicted"/>
<dbReference type="InterPro" id="IPR013761">
    <property type="entry name" value="SAM/pointed_sf"/>
</dbReference>
<protein>
    <recommendedName>
        <fullName evidence="1">non-specific protein-tyrosine kinase</fullName>
        <ecNumber evidence="1">2.7.10.2</ecNumber>
    </recommendedName>
</protein>
<keyword evidence="12" id="KW-1185">Reference proteome</keyword>
<dbReference type="PANTHER" id="PTHR22796:SF1">
    <property type="entry name" value="VWFA DOMAIN-CONTAINING PROTEIN"/>
    <property type="match status" value="1"/>
</dbReference>
<evidence type="ECO:0000256" key="8">
    <source>
        <dbReference type="PROSITE-ProRule" id="PRU00175"/>
    </source>
</evidence>
<feature type="compositionally biased region" description="Basic and acidic residues" evidence="9">
    <location>
        <begin position="132"/>
        <end position="149"/>
    </location>
</feature>
<dbReference type="CDD" id="cd00198">
    <property type="entry name" value="vWFA"/>
    <property type="match status" value="1"/>
</dbReference>
<evidence type="ECO:0000256" key="4">
    <source>
        <dbReference type="ARBA" id="ARBA00022741"/>
    </source>
</evidence>
<evidence type="ECO:0000259" key="10">
    <source>
        <dbReference type="PROSITE" id="PS50089"/>
    </source>
</evidence>
<dbReference type="GO" id="GO:0004715">
    <property type="term" value="F:non-membrane spanning protein tyrosine kinase activity"/>
    <property type="evidence" value="ECO:0007669"/>
    <property type="project" value="UniProtKB-EC"/>
</dbReference>
<evidence type="ECO:0000256" key="3">
    <source>
        <dbReference type="ARBA" id="ARBA00022679"/>
    </source>
</evidence>
<dbReference type="GO" id="GO:0003924">
    <property type="term" value="F:GTPase activity"/>
    <property type="evidence" value="ECO:0007669"/>
    <property type="project" value="InterPro"/>
</dbReference>
<dbReference type="SUPFAM" id="SSF47769">
    <property type="entry name" value="SAM/Pointed domain"/>
    <property type="match status" value="1"/>
</dbReference>
<dbReference type="InterPro" id="IPR055175">
    <property type="entry name" value="ACK/TNK-like_SAM"/>
</dbReference>
<dbReference type="Gene3D" id="3.30.40.10">
    <property type="entry name" value="Zinc/RING finger domain, C3HC4 (zinc finger)"/>
    <property type="match status" value="1"/>
</dbReference>
<dbReference type="Gene3D" id="3.40.50.300">
    <property type="entry name" value="P-loop containing nucleotide triphosphate hydrolases"/>
    <property type="match status" value="1"/>
</dbReference>
<dbReference type="EMBL" id="CAUJNA010000514">
    <property type="protein sequence ID" value="CAJ1378105.1"/>
    <property type="molecule type" value="Genomic_DNA"/>
</dbReference>
<evidence type="ECO:0000256" key="7">
    <source>
        <dbReference type="ARBA" id="ARBA00023137"/>
    </source>
</evidence>
<dbReference type="InterPro" id="IPR001841">
    <property type="entry name" value="Znf_RING"/>
</dbReference>
<feature type="region of interest" description="Disordered" evidence="9">
    <location>
        <begin position="126"/>
        <end position="182"/>
    </location>
</feature>
<dbReference type="GO" id="GO:0005525">
    <property type="term" value="F:GTP binding"/>
    <property type="evidence" value="ECO:0007669"/>
    <property type="project" value="InterPro"/>
</dbReference>
<feature type="domain" description="RING-type" evidence="10">
    <location>
        <begin position="554"/>
        <end position="595"/>
    </location>
</feature>
<dbReference type="InterPro" id="IPR027417">
    <property type="entry name" value="P-loop_NTPase"/>
</dbReference>
<evidence type="ECO:0000256" key="5">
    <source>
        <dbReference type="ARBA" id="ARBA00022777"/>
    </source>
</evidence>
<evidence type="ECO:0000256" key="2">
    <source>
        <dbReference type="ARBA" id="ARBA00022443"/>
    </source>
</evidence>
<dbReference type="Gene3D" id="1.10.150.50">
    <property type="entry name" value="Transcription Factor, Ets-1"/>
    <property type="match status" value="1"/>
</dbReference>
<organism evidence="11 12">
    <name type="scientific">Effrenium voratum</name>
    <dbReference type="NCBI Taxonomy" id="2562239"/>
    <lineage>
        <taxon>Eukaryota</taxon>
        <taxon>Sar</taxon>
        <taxon>Alveolata</taxon>
        <taxon>Dinophyceae</taxon>
        <taxon>Suessiales</taxon>
        <taxon>Symbiodiniaceae</taxon>
        <taxon>Effrenium</taxon>
    </lineage>
</organism>
<dbReference type="InterPro" id="IPR013083">
    <property type="entry name" value="Znf_RING/FYVE/PHD"/>
</dbReference>